<reference evidence="1" key="1">
    <citation type="submission" date="2022-10" db="EMBL/GenBank/DDBJ databases">
        <title>The complete genomes of actinobacterial strains from the NBC collection.</title>
        <authorList>
            <person name="Joergensen T.S."/>
            <person name="Alvarez Arevalo M."/>
            <person name="Sterndorff E.B."/>
            <person name="Faurdal D."/>
            <person name="Vuksanovic O."/>
            <person name="Mourched A.-S."/>
            <person name="Charusanti P."/>
            <person name="Shaw S."/>
            <person name="Blin K."/>
            <person name="Weber T."/>
        </authorList>
    </citation>
    <scope>NUCLEOTIDE SEQUENCE</scope>
    <source>
        <strain evidence="1">NBC_00222</strain>
    </source>
</reference>
<protein>
    <submittedName>
        <fullName evidence="1">Uncharacterized protein</fullName>
    </submittedName>
</protein>
<name>A0ABZ1U9F6_9ACTN</name>
<dbReference type="Gene3D" id="3.40.50.300">
    <property type="entry name" value="P-loop containing nucleotide triphosphate hydrolases"/>
    <property type="match status" value="1"/>
</dbReference>
<organism evidence="1 2">
    <name type="scientific">Kitasatospora purpeofusca</name>
    <dbReference type="NCBI Taxonomy" id="67352"/>
    <lineage>
        <taxon>Bacteria</taxon>
        <taxon>Bacillati</taxon>
        <taxon>Actinomycetota</taxon>
        <taxon>Actinomycetes</taxon>
        <taxon>Kitasatosporales</taxon>
        <taxon>Streptomycetaceae</taxon>
        <taxon>Kitasatospora</taxon>
    </lineage>
</organism>
<evidence type="ECO:0000313" key="1">
    <source>
        <dbReference type="EMBL" id="WUQ87515.1"/>
    </source>
</evidence>
<dbReference type="RefSeq" id="WP_328958074.1">
    <property type="nucleotide sequence ID" value="NZ_CP108110.1"/>
</dbReference>
<evidence type="ECO:0000313" key="2">
    <source>
        <dbReference type="Proteomes" id="UP001432222"/>
    </source>
</evidence>
<keyword evidence="2" id="KW-1185">Reference proteome</keyword>
<proteinExistence type="predicted"/>
<dbReference type="InterPro" id="IPR027417">
    <property type="entry name" value="P-loop_NTPase"/>
</dbReference>
<sequence>MNRTTIGGPELGGGRGAGSVVVLSDPAAGAGSGAVAPLVADALFPSVHLRAEDFRRAVRQGFVAPDLPEARRQNVTALAATAQAAFAFASGGYQVVVEGSVAPTALDAFRRESRATGAALHYVVLNGGTTGSAAADGAPQAEDPAADAAGATADTVLAGLRRGAYLLGW</sequence>
<accession>A0ABZ1U9F6</accession>
<dbReference type="Proteomes" id="UP001432222">
    <property type="component" value="Chromosome"/>
</dbReference>
<dbReference type="EMBL" id="CP108110">
    <property type="protein sequence ID" value="WUQ87515.1"/>
    <property type="molecule type" value="Genomic_DNA"/>
</dbReference>
<gene>
    <name evidence="1" type="ORF">OHA16_33835</name>
</gene>